<reference evidence="2" key="1">
    <citation type="submission" date="2021-08" db="EMBL/GenBank/DDBJ databases">
        <title>WGS assembly of Ceratopteris richardii.</title>
        <authorList>
            <person name="Marchant D.B."/>
            <person name="Chen G."/>
            <person name="Jenkins J."/>
            <person name="Shu S."/>
            <person name="Leebens-Mack J."/>
            <person name="Grimwood J."/>
            <person name="Schmutz J."/>
            <person name="Soltis P."/>
            <person name="Soltis D."/>
            <person name="Chen Z.-H."/>
        </authorList>
    </citation>
    <scope>NUCLEOTIDE SEQUENCE</scope>
    <source>
        <strain evidence="2">Whitten #5841</strain>
        <tissue evidence="2">Leaf</tissue>
    </source>
</reference>
<feature type="region of interest" description="Disordered" evidence="1">
    <location>
        <begin position="1"/>
        <end position="26"/>
    </location>
</feature>
<dbReference type="EMBL" id="CM035418">
    <property type="protein sequence ID" value="KAH7421104.1"/>
    <property type="molecule type" value="Genomic_DNA"/>
</dbReference>
<dbReference type="EMBL" id="CM035418">
    <property type="protein sequence ID" value="KAH7421103.1"/>
    <property type="molecule type" value="Genomic_DNA"/>
</dbReference>
<evidence type="ECO:0000313" key="2">
    <source>
        <dbReference type="EMBL" id="KAH7421104.1"/>
    </source>
</evidence>
<proteinExistence type="predicted"/>
<name>A0A8T2TID3_CERRI</name>
<sequence>MDFNKMTKLSESSHPRTSGEIGNSSVSENDNQMIAVHHSEKHSHLMQQLHKRKHCWGCIVEEQALRASTSQVEDSTEKSCSKVSGCIELPNIGDTGHGSLQYAPNVASNTRLSSSALGSMVVNGSRLAPASGREQYNASIRYATSSDLCFGNTERKNAQCLVLDDVAEIGGKKILDPLELHSSGNDLPHDGVQGLSHSSDFLTLQLDDDQRSFMNSIDRVLDETYEGARGDYRCANKRKLSRVDFAGIPSHDQCLADRSEATTSSITSFATSVGQSGLADIHPDRNSSTPILGHPHSNCAVYNGDDCQSFSGAVERFSGLVGSSQDISTGLSSHAVSISNDTRSHLSSTRSRRRSVQEHDFRRMLVNFTGENDLSNTSYLAGHLPASRIDRSLASPSRIDSVPTSGSRQNEDAVIGFGAMVRGNSQGMSESSYVRGIHGRTNGCPMVAAEASVAFEHRPSSQLCAPGDTLQSEVDPQGSSAGRIEAAHPPLNSNNSVPYLQDLASDPSRGIMEPYSLFSGNPASQQISLARPALEAASPLGVQHVDRNATLLSSRRSRGSLFSAPARTLLGLPFRRTHTSRIDGDHRREFLSEILYAMHHFLQNDDFNIEVCFCL</sequence>
<protein>
    <submittedName>
        <fullName evidence="2">Uncharacterized protein</fullName>
    </submittedName>
</protein>
<gene>
    <name evidence="2" type="ORF">KP509_13G040600</name>
</gene>
<organism evidence="2 3">
    <name type="scientific">Ceratopteris richardii</name>
    <name type="common">Triangle waterfern</name>
    <dbReference type="NCBI Taxonomy" id="49495"/>
    <lineage>
        <taxon>Eukaryota</taxon>
        <taxon>Viridiplantae</taxon>
        <taxon>Streptophyta</taxon>
        <taxon>Embryophyta</taxon>
        <taxon>Tracheophyta</taxon>
        <taxon>Polypodiopsida</taxon>
        <taxon>Polypodiidae</taxon>
        <taxon>Polypodiales</taxon>
        <taxon>Pteridineae</taxon>
        <taxon>Pteridaceae</taxon>
        <taxon>Parkerioideae</taxon>
        <taxon>Ceratopteris</taxon>
    </lineage>
</organism>
<keyword evidence="3" id="KW-1185">Reference proteome</keyword>
<accession>A0A8T2TID3</accession>
<dbReference type="EMBL" id="CM035418">
    <property type="protein sequence ID" value="KAH7421105.1"/>
    <property type="molecule type" value="Genomic_DNA"/>
</dbReference>
<feature type="compositionally biased region" description="Polar residues" evidence="1">
    <location>
        <begin position="7"/>
        <end position="26"/>
    </location>
</feature>
<comment type="caution">
    <text evidence="2">The sequence shown here is derived from an EMBL/GenBank/DDBJ whole genome shotgun (WGS) entry which is preliminary data.</text>
</comment>
<evidence type="ECO:0000256" key="1">
    <source>
        <dbReference type="SAM" id="MobiDB-lite"/>
    </source>
</evidence>
<evidence type="ECO:0000313" key="3">
    <source>
        <dbReference type="Proteomes" id="UP000825935"/>
    </source>
</evidence>
<dbReference type="EMBL" id="CM035418">
    <property type="protein sequence ID" value="KAH7421102.1"/>
    <property type="molecule type" value="Genomic_DNA"/>
</dbReference>
<dbReference type="Proteomes" id="UP000825935">
    <property type="component" value="Chromosome 13"/>
</dbReference>
<dbReference type="AlphaFoldDB" id="A0A8T2TID3"/>